<dbReference type="RefSeq" id="WP_358292485.1">
    <property type="nucleotide sequence ID" value="NZ_JBEYGJ010000064.1"/>
</dbReference>
<evidence type="ECO:0000313" key="4">
    <source>
        <dbReference type="Proteomes" id="UP001601288"/>
    </source>
</evidence>
<sequence length="96" mass="10114">MQMTAPEKTTPLTASKRTGRRRDADSMAVASFILGLPGLLVGNIFLGPTAIVLATIALWNGTKRQGRAWFGMALGITDLAVLAILVTADGTVSWSI</sequence>
<gene>
    <name evidence="3" type="ORF">ACFYM3_42780</name>
</gene>
<proteinExistence type="predicted"/>
<feature type="region of interest" description="Disordered" evidence="1">
    <location>
        <begin position="1"/>
        <end position="23"/>
    </location>
</feature>
<evidence type="ECO:0000313" key="3">
    <source>
        <dbReference type="EMBL" id="MFE9231189.1"/>
    </source>
</evidence>
<evidence type="ECO:0000256" key="2">
    <source>
        <dbReference type="SAM" id="Phobius"/>
    </source>
</evidence>
<name>A0ABW6LSK4_9ACTN</name>
<dbReference type="PANTHER" id="PTHR40040:SF1">
    <property type="entry name" value="MEMBRANE PROTEIN"/>
    <property type="match status" value="1"/>
</dbReference>
<dbReference type="InterPro" id="IPR055338">
    <property type="entry name" value="YqfX-like"/>
</dbReference>
<protein>
    <submittedName>
        <fullName evidence="3">DUF4190 domain-containing protein</fullName>
    </submittedName>
</protein>
<comment type="caution">
    <text evidence="3">The sequence shown here is derived from an EMBL/GenBank/DDBJ whole genome shotgun (WGS) entry which is preliminary data.</text>
</comment>
<feature type="transmembrane region" description="Helical" evidence="2">
    <location>
        <begin position="68"/>
        <end position="88"/>
    </location>
</feature>
<evidence type="ECO:0000256" key="1">
    <source>
        <dbReference type="SAM" id="MobiDB-lite"/>
    </source>
</evidence>
<keyword evidence="4" id="KW-1185">Reference proteome</keyword>
<organism evidence="3 4">
    <name type="scientific">Streptomyces massasporeus</name>
    <dbReference type="NCBI Taxonomy" id="67324"/>
    <lineage>
        <taxon>Bacteria</taxon>
        <taxon>Bacillati</taxon>
        <taxon>Actinomycetota</taxon>
        <taxon>Actinomycetes</taxon>
        <taxon>Kitasatosporales</taxon>
        <taxon>Streptomycetaceae</taxon>
        <taxon>Streptomyces</taxon>
    </lineage>
</organism>
<dbReference type="EMBL" id="JBIAFP010000050">
    <property type="protein sequence ID" value="MFE9231189.1"/>
    <property type="molecule type" value="Genomic_DNA"/>
</dbReference>
<keyword evidence="2" id="KW-1133">Transmembrane helix</keyword>
<dbReference type="PANTHER" id="PTHR40040">
    <property type="entry name" value="SMALL HYDROPHOBIC PROTEIN-RELATED"/>
    <property type="match status" value="1"/>
</dbReference>
<dbReference type="Proteomes" id="UP001601288">
    <property type="component" value="Unassembled WGS sequence"/>
</dbReference>
<feature type="transmembrane region" description="Helical" evidence="2">
    <location>
        <begin position="29"/>
        <end position="56"/>
    </location>
</feature>
<reference evidence="3 4" key="1">
    <citation type="submission" date="2024-10" db="EMBL/GenBank/DDBJ databases">
        <title>The Natural Products Discovery Center: Release of the First 8490 Sequenced Strains for Exploring Actinobacteria Biosynthetic Diversity.</title>
        <authorList>
            <person name="Kalkreuter E."/>
            <person name="Kautsar S.A."/>
            <person name="Yang D."/>
            <person name="Bader C.D."/>
            <person name="Teijaro C.N."/>
            <person name="Fluegel L."/>
            <person name="Davis C.M."/>
            <person name="Simpson J.R."/>
            <person name="Lauterbach L."/>
            <person name="Steele A.D."/>
            <person name="Gui C."/>
            <person name="Meng S."/>
            <person name="Li G."/>
            <person name="Viehrig K."/>
            <person name="Ye F."/>
            <person name="Su P."/>
            <person name="Kiefer A.F."/>
            <person name="Nichols A."/>
            <person name="Cepeda A.J."/>
            <person name="Yan W."/>
            <person name="Fan B."/>
            <person name="Jiang Y."/>
            <person name="Adhikari A."/>
            <person name="Zheng C.-J."/>
            <person name="Schuster L."/>
            <person name="Cowan T.M."/>
            <person name="Smanski M.J."/>
            <person name="Chevrette M.G."/>
            <person name="De Carvalho L.P.S."/>
            <person name="Shen B."/>
        </authorList>
    </citation>
    <scope>NUCLEOTIDE SEQUENCE [LARGE SCALE GENOMIC DNA]</scope>
    <source>
        <strain evidence="3 4">NPDC007066</strain>
    </source>
</reference>
<keyword evidence="2" id="KW-0812">Transmembrane</keyword>
<keyword evidence="2" id="KW-0472">Membrane</keyword>
<accession>A0ABW6LSK4</accession>